<evidence type="ECO:0000256" key="8">
    <source>
        <dbReference type="ARBA" id="ARBA00022723"/>
    </source>
</evidence>
<feature type="domain" description="PEP-utilising enzyme C-terminal" evidence="18">
    <location>
        <begin position="480"/>
        <end position="787"/>
    </location>
</feature>
<dbReference type="Gene3D" id="3.30.1490.20">
    <property type="entry name" value="ATP-grasp fold, A domain"/>
    <property type="match status" value="1"/>
</dbReference>
<evidence type="ECO:0000256" key="13">
    <source>
        <dbReference type="ARBA" id="ARBA00033470"/>
    </source>
</evidence>
<keyword evidence="9 15" id="KW-0547">Nucleotide-binding</keyword>
<dbReference type="Gene3D" id="3.50.30.10">
    <property type="entry name" value="Phosphohistidine domain"/>
    <property type="match status" value="1"/>
</dbReference>
<dbReference type="InterPro" id="IPR036637">
    <property type="entry name" value="Phosphohistidine_dom_sf"/>
</dbReference>
<feature type="domain" description="PEP-utilising enzyme mobile" evidence="16">
    <location>
        <begin position="384"/>
        <end position="454"/>
    </location>
</feature>
<dbReference type="GO" id="GO:0006094">
    <property type="term" value="P:gluconeogenesis"/>
    <property type="evidence" value="ECO:0007669"/>
    <property type="project" value="UniProtKB-UniPathway"/>
</dbReference>
<dbReference type="GO" id="GO:0008986">
    <property type="term" value="F:pyruvate, water dikinase activity"/>
    <property type="evidence" value="ECO:0007669"/>
    <property type="project" value="UniProtKB-EC"/>
</dbReference>
<feature type="domain" description="Pyruvate phosphate dikinase AMP/ATP-binding" evidence="17">
    <location>
        <begin position="16"/>
        <end position="348"/>
    </location>
</feature>
<dbReference type="FunFam" id="3.50.30.10:FF:000002">
    <property type="entry name" value="Phosphoenolpyruvate synthase"/>
    <property type="match status" value="1"/>
</dbReference>
<dbReference type="Pfam" id="PF02896">
    <property type="entry name" value="PEP-utilizers_C"/>
    <property type="match status" value="1"/>
</dbReference>
<dbReference type="Pfam" id="PF00391">
    <property type="entry name" value="PEP-utilizers"/>
    <property type="match status" value="1"/>
</dbReference>
<evidence type="ECO:0000256" key="11">
    <source>
        <dbReference type="ARBA" id="ARBA00022840"/>
    </source>
</evidence>
<evidence type="ECO:0000256" key="10">
    <source>
        <dbReference type="ARBA" id="ARBA00022777"/>
    </source>
</evidence>
<dbReference type="SUPFAM" id="SSF52009">
    <property type="entry name" value="Phosphohistidine domain"/>
    <property type="match status" value="1"/>
</dbReference>
<dbReference type="InterPro" id="IPR000121">
    <property type="entry name" value="PEP_util_C"/>
</dbReference>
<dbReference type="GO" id="GO:0046872">
    <property type="term" value="F:metal ion binding"/>
    <property type="evidence" value="ECO:0007669"/>
    <property type="project" value="UniProtKB-KW"/>
</dbReference>
<evidence type="ECO:0000256" key="14">
    <source>
        <dbReference type="ARBA" id="ARBA00047700"/>
    </source>
</evidence>
<evidence type="ECO:0000313" key="20">
    <source>
        <dbReference type="Proteomes" id="UP000293398"/>
    </source>
</evidence>
<dbReference type="EC" id="2.7.9.2" evidence="5 15"/>
<keyword evidence="7 15" id="KW-0808">Transferase</keyword>
<dbReference type="InterPro" id="IPR018274">
    <property type="entry name" value="PEP_util_AS"/>
</dbReference>
<dbReference type="NCBIfam" id="TIGR01418">
    <property type="entry name" value="PEP_synth"/>
    <property type="match status" value="1"/>
</dbReference>
<keyword evidence="19" id="KW-0670">Pyruvate</keyword>
<dbReference type="UniPathway" id="UPA00138"/>
<evidence type="ECO:0000256" key="6">
    <source>
        <dbReference type="ARBA" id="ARBA00021623"/>
    </source>
</evidence>
<evidence type="ECO:0000256" key="4">
    <source>
        <dbReference type="ARBA" id="ARBA00007837"/>
    </source>
</evidence>
<proteinExistence type="inferred from homology"/>
<evidence type="ECO:0000256" key="1">
    <source>
        <dbReference type="ARBA" id="ARBA00001946"/>
    </source>
</evidence>
<keyword evidence="8 15" id="KW-0479">Metal-binding</keyword>
<comment type="caution">
    <text evidence="19">The sequence shown here is derived from an EMBL/GenBank/DDBJ whole genome shotgun (WGS) entry which is preliminary data.</text>
</comment>
<dbReference type="PANTHER" id="PTHR43030">
    <property type="entry name" value="PHOSPHOENOLPYRUVATE SYNTHASE"/>
    <property type="match status" value="1"/>
</dbReference>
<evidence type="ECO:0000259" key="16">
    <source>
        <dbReference type="Pfam" id="PF00391"/>
    </source>
</evidence>
<dbReference type="Gene3D" id="3.30.470.20">
    <property type="entry name" value="ATP-grasp fold, B domain"/>
    <property type="match status" value="1"/>
</dbReference>
<dbReference type="Proteomes" id="UP000293398">
    <property type="component" value="Unassembled WGS sequence"/>
</dbReference>
<dbReference type="InterPro" id="IPR023151">
    <property type="entry name" value="PEP_util_CS"/>
</dbReference>
<dbReference type="FunFam" id="3.30.470.20:FF:000017">
    <property type="entry name" value="Phosphoenolpyruvate synthase"/>
    <property type="match status" value="1"/>
</dbReference>
<dbReference type="InterPro" id="IPR040442">
    <property type="entry name" value="Pyrv_kinase-like_dom_sf"/>
</dbReference>
<protein>
    <recommendedName>
        <fullName evidence="6 15">Phosphoenolpyruvate synthase</fullName>
        <shortName evidence="15">PEP synthase</shortName>
        <ecNumber evidence="5 15">2.7.9.2</ecNumber>
    </recommendedName>
    <alternativeName>
        <fullName evidence="13 15">Pyruvate, water dikinase</fullName>
    </alternativeName>
</protein>
<keyword evidence="10 15" id="KW-0418">Kinase</keyword>
<dbReference type="AlphaFoldDB" id="A0A4Q7VUG2"/>
<dbReference type="EMBL" id="SHKO01000001">
    <property type="protein sequence ID" value="RZU00277.1"/>
    <property type="molecule type" value="Genomic_DNA"/>
</dbReference>
<dbReference type="PIRSF" id="PIRSF000854">
    <property type="entry name" value="PEP_synthase"/>
    <property type="match status" value="1"/>
</dbReference>
<comment type="pathway">
    <text evidence="3 15">Carbohydrate biosynthesis; gluconeogenesis.</text>
</comment>
<dbReference type="PANTHER" id="PTHR43030:SF1">
    <property type="entry name" value="PHOSPHOENOLPYRUVATE SYNTHASE"/>
    <property type="match status" value="1"/>
</dbReference>
<evidence type="ECO:0000259" key="18">
    <source>
        <dbReference type="Pfam" id="PF02896"/>
    </source>
</evidence>
<dbReference type="Gene3D" id="3.20.20.60">
    <property type="entry name" value="Phosphoenolpyruvate-binding domains"/>
    <property type="match status" value="1"/>
</dbReference>
<evidence type="ECO:0000256" key="3">
    <source>
        <dbReference type="ARBA" id="ARBA00004742"/>
    </source>
</evidence>
<dbReference type="InterPro" id="IPR013815">
    <property type="entry name" value="ATP_grasp_subdomain_1"/>
</dbReference>
<evidence type="ECO:0000313" key="19">
    <source>
        <dbReference type="EMBL" id="RZU00277.1"/>
    </source>
</evidence>
<comment type="function">
    <text evidence="2 15">Catalyzes the phosphorylation of pyruvate to phosphoenolpyruvate.</text>
</comment>
<comment type="catalytic activity">
    <reaction evidence="14 15">
        <text>pyruvate + ATP + H2O = phosphoenolpyruvate + AMP + phosphate + 2 H(+)</text>
        <dbReference type="Rhea" id="RHEA:11364"/>
        <dbReference type="ChEBI" id="CHEBI:15361"/>
        <dbReference type="ChEBI" id="CHEBI:15377"/>
        <dbReference type="ChEBI" id="CHEBI:15378"/>
        <dbReference type="ChEBI" id="CHEBI:30616"/>
        <dbReference type="ChEBI" id="CHEBI:43474"/>
        <dbReference type="ChEBI" id="CHEBI:58702"/>
        <dbReference type="ChEBI" id="CHEBI:456215"/>
        <dbReference type="EC" id="2.7.9.2"/>
    </reaction>
</comment>
<dbReference type="PROSITE" id="PS00370">
    <property type="entry name" value="PEP_ENZYMES_PHOS_SITE"/>
    <property type="match status" value="1"/>
</dbReference>
<dbReference type="SUPFAM" id="SSF51621">
    <property type="entry name" value="Phosphoenolpyruvate/pyruvate domain"/>
    <property type="match status" value="1"/>
</dbReference>
<organism evidence="19 20">
    <name type="scientific">Advenella incenata</name>
    <dbReference type="NCBI Taxonomy" id="267800"/>
    <lineage>
        <taxon>Bacteria</taxon>
        <taxon>Pseudomonadati</taxon>
        <taxon>Pseudomonadota</taxon>
        <taxon>Betaproteobacteria</taxon>
        <taxon>Burkholderiales</taxon>
        <taxon>Alcaligenaceae</taxon>
    </lineage>
</organism>
<evidence type="ECO:0000256" key="5">
    <source>
        <dbReference type="ARBA" id="ARBA00011996"/>
    </source>
</evidence>
<dbReference type="SUPFAM" id="SSF56059">
    <property type="entry name" value="Glutathione synthetase ATP-binding domain-like"/>
    <property type="match status" value="1"/>
</dbReference>
<dbReference type="Pfam" id="PF01326">
    <property type="entry name" value="PPDK_N"/>
    <property type="match status" value="1"/>
</dbReference>
<dbReference type="InterPro" id="IPR008279">
    <property type="entry name" value="PEP-util_enz_mobile_dom"/>
</dbReference>
<sequence length="788" mass="86583">MSYVVPFEKLRMSDVDSVGGKNASLGEMISQLANAGVRVPGGFATTADAFRDFLKTSGLDKRIADRLTSLNPEDVRELAQAGAEIRGWITEAPFSDEFEKQIRQSYAELDADGKGSFAVRSSATAEDLPDASFAGQQETFLNVAGIDDVLDKIRHVFASLYNDRAISYRVHKGYAHAEVALSAGIQRMVRSDKGSAGVMFTLDTESGFSDVVFITSSYGLGETVVQGAVNPDEFYVFKTTLASGKYPIVGRRIGSKLIKMEFNDQRKPGENAVSTVEVPVSERNRYSLTDDEVIELARYAVIIEKHYQRPMDIEWGRDGIDGKLYILQARPETVKSQQTGNDVQLRYKLKATGKVLITGRAIGQKIGSGKVRVVSDINDMDQVQAGDVLVTDMTDPNWEPVMKRAAAIVTNRGGRTCHAAIIARELGIPAVVGCATATEDLKEGAEVTVSCAEGDEGRIYDGFLETEVEEVRRGEMPEIPVKIMMNVGNPQLAFDFSQIPNGGVGLARLEFIINNNINVHPKAVLDYPNIDAELKKAVESAARGYASPRAFFVEKLAEGIATIAAAFYPKPVIVRLSDFKSNEYRKLVGGSRYEPEEENPMLGFRGASRYIAEDFAECFRMECEALRFVREDMGLTNVEIMVPFVRTLNQAEKVIGLLADNGLKRGENGLRVIMMCEVPSNAILADQFLEYFDGFSIGSNDMTQLTLGLDRDSGMELLAADFDERDPAVQFMLQRAIQACLKANKYVGICGQGPSDHPDLAVWLKDQGILTMSLNPDTVVDTWQKLAK</sequence>
<evidence type="ECO:0000256" key="2">
    <source>
        <dbReference type="ARBA" id="ARBA00002988"/>
    </source>
</evidence>
<comment type="cofactor">
    <cofactor evidence="1 15">
        <name>Mg(2+)</name>
        <dbReference type="ChEBI" id="CHEBI:18420"/>
    </cofactor>
</comment>
<evidence type="ECO:0000256" key="15">
    <source>
        <dbReference type="PIRNR" id="PIRNR000854"/>
    </source>
</evidence>
<keyword evidence="11 15" id="KW-0067">ATP-binding</keyword>
<name>A0A4Q7VUG2_9BURK</name>
<dbReference type="OrthoDB" id="9765468at2"/>
<keyword evidence="12 15" id="KW-0460">Magnesium</keyword>
<dbReference type="GO" id="GO:0005524">
    <property type="term" value="F:ATP binding"/>
    <property type="evidence" value="ECO:0007669"/>
    <property type="project" value="UniProtKB-KW"/>
</dbReference>
<dbReference type="NCBIfam" id="NF005057">
    <property type="entry name" value="PRK06464.1"/>
    <property type="match status" value="1"/>
</dbReference>
<gene>
    <name evidence="19" type="ORF">EV681_2085</name>
</gene>
<dbReference type="RefSeq" id="WP_128394213.1">
    <property type="nucleotide sequence ID" value="NZ_SHKO01000001.1"/>
</dbReference>
<evidence type="ECO:0000256" key="12">
    <source>
        <dbReference type="ARBA" id="ARBA00022842"/>
    </source>
</evidence>
<dbReference type="PROSITE" id="PS00742">
    <property type="entry name" value="PEP_ENZYMES_2"/>
    <property type="match status" value="1"/>
</dbReference>
<comment type="similarity">
    <text evidence="4 15">Belongs to the PEP-utilizing enzyme family.</text>
</comment>
<dbReference type="InterPro" id="IPR002192">
    <property type="entry name" value="PPDK_AMP/ATP-bd"/>
</dbReference>
<evidence type="ECO:0000259" key="17">
    <source>
        <dbReference type="Pfam" id="PF01326"/>
    </source>
</evidence>
<reference evidence="19 20" key="1">
    <citation type="submission" date="2019-02" db="EMBL/GenBank/DDBJ databases">
        <title>Genomic Encyclopedia of Type Strains, Phase IV (KMG-IV): sequencing the most valuable type-strain genomes for metagenomic binning, comparative biology and taxonomic classification.</title>
        <authorList>
            <person name="Goeker M."/>
        </authorList>
    </citation>
    <scope>NUCLEOTIDE SEQUENCE [LARGE SCALE GENOMIC DNA]</scope>
    <source>
        <strain evidence="19 20">DSM 23814</strain>
    </source>
</reference>
<keyword evidence="20" id="KW-1185">Reference proteome</keyword>
<dbReference type="FunFam" id="3.20.20.60:FF:000010">
    <property type="entry name" value="Phosphoenolpyruvate synthase"/>
    <property type="match status" value="1"/>
</dbReference>
<dbReference type="FunFam" id="3.30.1490.20:FF:000010">
    <property type="entry name" value="Phosphoenolpyruvate synthase"/>
    <property type="match status" value="1"/>
</dbReference>
<evidence type="ECO:0000256" key="7">
    <source>
        <dbReference type="ARBA" id="ARBA00022679"/>
    </source>
</evidence>
<accession>A0A4Q7VUG2</accession>
<dbReference type="InterPro" id="IPR015813">
    <property type="entry name" value="Pyrv/PenolPyrv_kinase-like_dom"/>
</dbReference>
<dbReference type="InterPro" id="IPR006319">
    <property type="entry name" value="PEP_synth"/>
</dbReference>
<evidence type="ECO:0000256" key="9">
    <source>
        <dbReference type="ARBA" id="ARBA00022741"/>
    </source>
</evidence>